<evidence type="ECO:0000256" key="2">
    <source>
        <dbReference type="SAM" id="Phobius"/>
    </source>
</evidence>
<dbReference type="Proteomes" id="UP000178845">
    <property type="component" value="Unassembled WGS sequence"/>
</dbReference>
<feature type="transmembrane region" description="Helical" evidence="2">
    <location>
        <begin position="380"/>
        <end position="403"/>
    </location>
</feature>
<protein>
    <recommendedName>
        <fullName evidence="3">Baseplate protein J-like barrel domain-containing protein</fullName>
    </recommendedName>
</protein>
<reference evidence="4 5" key="1">
    <citation type="journal article" date="2016" name="Nat. Commun.">
        <title>Thousands of microbial genomes shed light on interconnected biogeochemical processes in an aquifer system.</title>
        <authorList>
            <person name="Anantharaman K."/>
            <person name="Brown C.T."/>
            <person name="Hug L.A."/>
            <person name="Sharon I."/>
            <person name="Castelle C.J."/>
            <person name="Probst A.J."/>
            <person name="Thomas B.C."/>
            <person name="Singh A."/>
            <person name="Wilkins M.J."/>
            <person name="Karaoz U."/>
            <person name="Brodie E.L."/>
            <person name="Williams K.H."/>
            <person name="Hubbard S.S."/>
            <person name="Banfield J.F."/>
        </authorList>
    </citation>
    <scope>NUCLEOTIDE SEQUENCE [LARGE SCALE GENOMIC DNA]</scope>
</reference>
<gene>
    <name evidence="4" type="ORF">A3I53_02630</name>
</gene>
<name>A0A1F5HU38_9BACT</name>
<evidence type="ECO:0000259" key="3">
    <source>
        <dbReference type="Pfam" id="PF04865"/>
    </source>
</evidence>
<sequence>MKLPNLFGNFFKKTQEEETNYLSLILTPAEILASIWEFEVENPKIIGFEKRSFTTIDNLVHQAAVTIDKAASLAQSDVSKVTFGLSHFWLENGQLTKETAKILKTLSEDLELEAQAYISLASAINHLLKFEDSITPQAILIGNFEDFCEVHLLEKNQVIETKIAKGKVNSEKLTALISQFKKEDKDLPSRLILYGKELAGEFKEDAWQNLFQAKNSDIDAQDEKSFEARKREPRPKEYGNLFIHEPKIEFLQDSQLTKAVALSQAQDILGHEPISKAALTNTTKIPKTEQFDFVEGEDVLLTRGAKDPQTEEKISVDKEEEKEQLPIERAHPFEKENYAIEQEAQNKEDVPRENFIEVATTVGWIPKLLNIFKNRPSAKVIAIILGALIVLAIAASFIVGQFLTTADITIKVQSKSLEDDFKTQVIAQNANSSQINGEEITAVTNGVQKAVATGKKKIGQAAKGEATIFNITSTPKTFPKGTVIITNSGLKFTLDEEVEATSAGKPGQPSTIKAHITASEVGPQYNLDLGQQLSFTQFDEYSYWAQNDAPFSGGEEKEVTVVSKDDLDGLSKSLKDTLTEKAKSLLKEKATNKNFDDQALIIKVLKSEFDKKPDEEASLVNLSMEIEASVIVYDQIKLKENLAQSLKDQVPENSQIRAQDIEILDLSTTRNDNSLTLGGKFKALLVPKFNEEELKGKITGKSQKTARSIIKEIQEVTDVEFKYSPNLSITSSIPRNRSKIKFNIEAI</sequence>
<keyword evidence="2" id="KW-1133">Transmembrane helix</keyword>
<keyword evidence="2" id="KW-0812">Transmembrane</keyword>
<proteinExistence type="predicted"/>
<keyword evidence="2" id="KW-0472">Membrane</keyword>
<feature type="region of interest" description="Disordered" evidence="1">
    <location>
        <begin position="305"/>
        <end position="324"/>
    </location>
</feature>
<evidence type="ECO:0000313" key="5">
    <source>
        <dbReference type="Proteomes" id="UP000178845"/>
    </source>
</evidence>
<dbReference type="Pfam" id="PF04865">
    <property type="entry name" value="Baseplate_J"/>
    <property type="match status" value="1"/>
</dbReference>
<evidence type="ECO:0000256" key="1">
    <source>
        <dbReference type="SAM" id="MobiDB-lite"/>
    </source>
</evidence>
<dbReference type="InterPro" id="IPR006949">
    <property type="entry name" value="Barrel_Baseplate_J-like"/>
</dbReference>
<organism evidence="4 5">
    <name type="scientific">Candidatus Curtissbacteria bacterium RIFCSPLOWO2_02_FULL_40_13b</name>
    <dbReference type="NCBI Taxonomy" id="1797733"/>
    <lineage>
        <taxon>Bacteria</taxon>
        <taxon>Candidatus Curtissiibacteriota</taxon>
    </lineage>
</organism>
<dbReference type="AlphaFoldDB" id="A0A1F5HU38"/>
<comment type="caution">
    <text evidence="4">The sequence shown here is derived from an EMBL/GenBank/DDBJ whole genome shotgun (WGS) entry which is preliminary data.</text>
</comment>
<feature type="domain" description="Baseplate protein J-like barrel" evidence="3">
    <location>
        <begin position="471"/>
        <end position="554"/>
    </location>
</feature>
<dbReference type="EMBL" id="MFBW01000033">
    <property type="protein sequence ID" value="OGE07692.1"/>
    <property type="molecule type" value="Genomic_DNA"/>
</dbReference>
<evidence type="ECO:0000313" key="4">
    <source>
        <dbReference type="EMBL" id="OGE07692.1"/>
    </source>
</evidence>
<accession>A0A1F5HU38</accession>